<dbReference type="PRINTS" id="PR00007">
    <property type="entry name" value="COMPLEMNTC1Q"/>
</dbReference>
<organism evidence="6 7">
    <name type="scientific">Mya arenaria</name>
    <name type="common">Soft-shell clam</name>
    <dbReference type="NCBI Taxonomy" id="6604"/>
    <lineage>
        <taxon>Eukaryota</taxon>
        <taxon>Metazoa</taxon>
        <taxon>Spiralia</taxon>
        <taxon>Lophotrochozoa</taxon>
        <taxon>Mollusca</taxon>
        <taxon>Bivalvia</taxon>
        <taxon>Autobranchia</taxon>
        <taxon>Heteroconchia</taxon>
        <taxon>Euheterodonta</taxon>
        <taxon>Imparidentia</taxon>
        <taxon>Neoheterodontei</taxon>
        <taxon>Myida</taxon>
        <taxon>Myoidea</taxon>
        <taxon>Myidae</taxon>
        <taxon>Mya</taxon>
    </lineage>
</organism>
<evidence type="ECO:0000256" key="3">
    <source>
        <dbReference type="ARBA" id="ARBA00022729"/>
    </source>
</evidence>
<sequence>MVRLEFLVEQFKEEMNNFRREKDETFTEIRNEVASEVTKAKESVEADKETLARALSDLQMVNNNLTAQASKAIEHLQDAKKRVSFSAKTVESKSSSYGEVIIFSETVQDTDCAYNNKSGKFVVPVPGTYVFTTHLCVYSGNTIYFAIRHNVDVVARSSVFNSANCNTLETIRNVNTGHEVYVTYEISGHKVYPDDSTRWNTFSGRLIYDMP</sequence>
<proteinExistence type="predicted"/>
<dbReference type="Proteomes" id="UP001164746">
    <property type="component" value="Chromosome 2"/>
</dbReference>
<reference evidence="6" key="1">
    <citation type="submission" date="2022-11" db="EMBL/GenBank/DDBJ databases">
        <title>Centuries of genome instability and evolution in soft-shell clam transmissible cancer (bioRxiv).</title>
        <authorList>
            <person name="Hart S.F.M."/>
            <person name="Yonemitsu M.A."/>
            <person name="Giersch R.M."/>
            <person name="Beal B.F."/>
            <person name="Arriagada G."/>
            <person name="Davis B.W."/>
            <person name="Ostrander E.A."/>
            <person name="Goff S.P."/>
            <person name="Metzger M.J."/>
        </authorList>
    </citation>
    <scope>NUCLEOTIDE SEQUENCE</scope>
    <source>
        <strain evidence="6">MELC-2E11</strain>
        <tissue evidence="6">Siphon/mantle</tissue>
    </source>
</reference>
<keyword evidence="4" id="KW-0175">Coiled coil</keyword>
<gene>
    <name evidence="6" type="ORF">MAR_028022</name>
</gene>
<keyword evidence="3" id="KW-0732">Signal</keyword>
<evidence type="ECO:0000259" key="5">
    <source>
        <dbReference type="PROSITE" id="PS50871"/>
    </source>
</evidence>
<protein>
    <submittedName>
        <fullName evidence="6">C1QL4-like protein</fullName>
    </submittedName>
</protein>
<keyword evidence="7" id="KW-1185">Reference proteome</keyword>
<evidence type="ECO:0000313" key="7">
    <source>
        <dbReference type="Proteomes" id="UP001164746"/>
    </source>
</evidence>
<name>A0ABY7DCD8_MYAAR</name>
<dbReference type="Pfam" id="PF00386">
    <property type="entry name" value="C1q"/>
    <property type="match status" value="1"/>
</dbReference>
<dbReference type="Gene3D" id="2.60.120.40">
    <property type="match status" value="1"/>
</dbReference>
<keyword evidence="2" id="KW-0964">Secreted</keyword>
<evidence type="ECO:0000313" key="6">
    <source>
        <dbReference type="EMBL" id="WAQ95332.1"/>
    </source>
</evidence>
<comment type="subcellular location">
    <subcellularLocation>
        <location evidence="1">Secreted</location>
    </subcellularLocation>
</comment>
<dbReference type="PANTHER" id="PTHR22923">
    <property type="entry name" value="CEREBELLIN-RELATED"/>
    <property type="match status" value="1"/>
</dbReference>
<evidence type="ECO:0000256" key="1">
    <source>
        <dbReference type="ARBA" id="ARBA00004613"/>
    </source>
</evidence>
<dbReference type="PANTHER" id="PTHR22923:SF116">
    <property type="entry name" value="C1Q DOMAIN-CONTAINING PROTEIN"/>
    <property type="match status" value="1"/>
</dbReference>
<dbReference type="SMART" id="SM00110">
    <property type="entry name" value="C1Q"/>
    <property type="match status" value="1"/>
</dbReference>
<dbReference type="InterPro" id="IPR008983">
    <property type="entry name" value="Tumour_necrosis_fac-like_dom"/>
</dbReference>
<dbReference type="InterPro" id="IPR001073">
    <property type="entry name" value="C1q_dom"/>
</dbReference>
<dbReference type="SUPFAM" id="SSF49842">
    <property type="entry name" value="TNF-like"/>
    <property type="match status" value="1"/>
</dbReference>
<accession>A0ABY7DCD8</accession>
<feature type="coiled-coil region" evidence="4">
    <location>
        <begin position="1"/>
        <end position="82"/>
    </location>
</feature>
<dbReference type="InterPro" id="IPR050822">
    <property type="entry name" value="Cerebellin_Synaptic_Org"/>
</dbReference>
<evidence type="ECO:0000256" key="2">
    <source>
        <dbReference type="ARBA" id="ARBA00022525"/>
    </source>
</evidence>
<evidence type="ECO:0000256" key="4">
    <source>
        <dbReference type="SAM" id="Coils"/>
    </source>
</evidence>
<dbReference type="EMBL" id="CP111013">
    <property type="protein sequence ID" value="WAQ95332.1"/>
    <property type="molecule type" value="Genomic_DNA"/>
</dbReference>
<dbReference type="PROSITE" id="PS50871">
    <property type="entry name" value="C1Q"/>
    <property type="match status" value="1"/>
</dbReference>
<feature type="domain" description="C1q" evidence="5">
    <location>
        <begin position="78"/>
        <end position="211"/>
    </location>
</feature>